<keyword evidence="18" id="KW-1185">Reference proteome</keyword>
<dbReference type="GO" id="GO:0016853">
    <property type="term" value="F:isomerase activity"/>
    <property type="evidence" value="ECO:0007669"/>
    <property type="project" value="UniProtKB-KW"/>
</dbReference>
<evidence type="ECO:0000256" key="2">
    <source>
        <dbReference type="ARBA" id="ARBA00001933"/>
    </source>
</evidence>
<proteinExistence type="inferred from homology"/>
<evidence type="ECO:0000256" key="4">
    <source>
        <dbReference type="ARBA" id="ARBA00008703"/>
    </source>
</evidence>
<keyword evidence="7" id="KW-0949">S-adenosyl-L-methionine</keyword>
<dbReference type="InterPro" id="IPR022462">
    <property type="entry name" value="EpmB"/>
</dbReference>
<dbReference type="PROSITE" id="PS51918">
    <property type="entry name" value="RADICAL_SAM"/>
    <property type="match status" value="1"/>
</dbReference>
<dbReference type="STRING" id="92487.SAMN02745130_03123"/>
<evidence type="ECO:0000256" key="11">
    <source>
        <dbReference type="ARBA" id="ARBA00023014"/>
    </source>
</evidence>
<evidence type="ECO:0000256" key="13">
    <source>
        <dbReference type="ARBA" id="ARBA00030756"/>
    </source>
</evidence>
<name>A0A1T4XKY9_9GAMM</name>
<dbReference type="NCBIfam" id="TIGR03821">
    <property type="entry name" value="EFP_modif_epmB"/>
    <property type="match status" value="1"/>
</dbReference>
<evidence type="ECO:0000256" key="14">
    <source>
        <dbReference type="PIRSR" id="PIRSR004911-1"/>
    </source>
</evidence>
<dbReference type="InterPro" id="IPR013785">
    <property type="entry name" value="Aldolase_TIM"/>
</dbReference>
<dbReference type="CDD" id="cd01335">
    <property type="entry name" value="Radical_SAM"/>
    <property type="match status" value="1"/>
</dbReference>
<dbReference type="GO" id="GO:0046872">
    <property type="term" value="F:metal ion binding"/>
    <property type="evidence" value="ECO:0007669"/>
    <property type="project" value="UniProtKB-KW"/>
</dbReference>
<organism evidence="17 18">
    <name type="scientific">Thiothrix eikelboomii</name>
    <dbReference type="NCBI Taxonomy" id="92487"/>
    <lineage>
        <taxon>Bacteria</taxon>
        <taxon>Pseudomonadati</taxon>
        <taxon>Pseudomonadota</taxon>
        <taxon>Gammaproteobacteria</taxon>
        <taxon>Thiotrichales</taxon>
        <taxon>Thiotrichaceae</taxon>
        <taxon>Thiothrix</taxon>
    </lineage>
</organism>
<keyword evidence="11 14" id="KW-0411">Iron-sulfur</keyword>
<dbReference type="InterPro" id="IPR007197">
    <property type="entry name" value="rSAM"/>
</dbReference>
<dbReference type="EMBL" id="FUYB01000019">
    <property type="protein sequence ID" value="SKA90259.1"/>
    <property type="molecule type" value="Genomic_DNA"/>
</dbReference>
<dbReference type="PANTHER" id="PTHR30538:SF1">
    <property type="entry name" value="L-LYSINE 2,3-AMINOMUTASE"/>
    <property type="match status" value="1"/>
</dbReference>
<dbReference type="SUPFAM" id="SSF102114">
    <property type="entry name" value="Radical SAM enzymes"/>
    <property type="match status" value="1"/>
</dbReference>
<feature type="modified residue" description="N6-(pyridoxal phosphate)lysine" evidence="15">
    <location>
        <position position="340"/>
    </location>
</feature>
<dbReference type="Proteomes" id="UP000190460">
    <property type="component" value="Unassembled WGS sequence"/>
</dbReference>
<feature type="binding site" evidence="14">
    <location>
        <position position="131"/>
    </location>
    <ligand>
        <name>[4Fe-4S] cluster</name>
        <dbReference type="ChEBI" id="CHEBI:49883"/>
        <note>4Fe-4S-S-AdoMet</note>
    </ligand>
</feature>
<evidence type="ECO:0000256" key="5">
    <source>
        <dbReference type="ARBA" id="ARBA00022363"/>
    </source>
</evidence>
<evidence type="ECO:0000256" key="6">
    <source>
        <dbReference type="ARBA" id="ARBA00022485"/>
    </source>
</evidence>
<evidence type="ECO:0000256" key="9">
    <source>
        <dbReference type="ARBA" id="ARBA00022898"/>
    </source>
</evidence>
<feature type="binding site" evidence="14">
    <location>
        <position position="127"/>
    </location>
    <ligand>
        <name>[4Fe-4S] cluster</name>
        <dbReference type="ChEBI" id="CHEBI:49883"/>
        <note>4Fe-4S-S-AdoMet</note>
    </ligand>
</feature>
<evidence type="ECO:0000259" key="16">
    <source>
        <dbReference type="PROSITE" id="PS51918"/>
    </source>
</evidence>
<keyword evidence="6 14" id="KW-0004">4Fe-4S</keyword>
<keyword evidence="8 14" id="KW-0479">Metal-binding</keyword>
<dbReference type="InterPro" id="IPR058240">
    <property type="entry name" value="rSAM_sf"/>
</dbReference>
<dbReference type="PIRSF" id="PIRSF004911">
    <property type="entry name" value="DUF160"/>
    <property type="match status" value="1"/>
</dbReference>
<accession>A0A1T4XKY9</accession>
<feature type="binding site" evidence="14">
    <location>
        <position position="134"/>
    </location>
    <ligand>
        <name>[4Fe-4S] cluster</name>
        <dbReference type="ChEBI" id="CHEBI:49883"/>
        <note>4Fe-4S-S-AdoMet</note>
    </ligand>
</feature>
<dbReference type="OrthoDB" id="9770937at2"/>
<dbReference type="Pfam" id="PF04055">
    <property type="entry name" value="Radical_SAM"/>
    <property type="match status" value="1"/>
</dbReference>
<sequence>MIPGIVVKNQTKNTSSLTSSSWQAALAAAVRDPFELIRLLELEGQGVDISLAAARQFRLLVPHSYLRRMKRGDWHDPLLRQVLPLAAEMQPAMDFLMDPVGDAEAMVSEGVLHKYQGRVLLVTTGACAIHCRYCFRRHFPYSAANPARDHWQDALDYIASHPEITEVLLSGGDPLTLSDERLSLLCERIAAIEHVQRIRLHTRLPLVLPERIDERLLTWLGKFNKQIIMVIHANHAQEFQDAEVQAGLKALREVGVLLLNQSVLLRGVNDSVPALAALSEALVAAHVLPYYLHILDRVQGAAHFEVPEDEAKALVAELRLTVPGYMVPQLVREVAGEGAKTPL</sequence>
<evidence type="ECO:0000313" key="18">
    <source>
        <dbReference type="Proteomes" id="UP000190460"/>
    </source>
</evidence>
<comment type="cofactor">
    <cofactor evidence="3">
        <name>[4Fe-4S] cluster</name>
        <dbReference type="ChEBI" id="CHEBI:49883"/>
    </cofactor>
</comment>
<evidence type="ECO:0000256" key="12">
    <source>
        <dbReference type="ARBA" id="ARBA00023235"/>
    </source>
</evidence>
<dbReference type="RefSeq" id="WP_078923561.1">
    <property type="nucleotide sequence ID" value="NZ_FUYB01000019.1"/>
</dbReference>
<gene>
    <name evidence="17" type="ORF">SAMN02745130_03123</name>
</gene>
<evidence type="ECO:0000256" key="7">
    <source>
        <dbReference type="ARBA" id="ARBA00022691"/>
    </source>
</evidence>
<dbReference type="SFLD" id="SFLDG01070">
    <property type="entry name" value="PLP-dependent"/>
    <property type="match status" value="1"/>
</dbReference>
<evidence type="ECO:0000256" key="1">
    <source>
        <dbReference type="ARBA" id="ARBA00001352"/>
    </source>
</evidence>
<dbReference type="SFLD" id="SFLDS00029">
    <property type="entry name" value="Radical_SAM"/>
    <property type="match status" value="1"/>
</dbReference>
<dbReference type="InterPro" id="IPR003739">
    <property type="entry name" value="Lys_aminomutase/Glu_NH3_mut"/>
</dbReference>
<comment type="cofactor">
    <cofactor evidence="2 15">
        <name>pyridoxal 5'-phosphate</name>
        <dbReference type="ChEBI" id="CHEBI:597326"/>
    </cofactor>
</comment>
<dbReference type="NCBIfam" id="TIGR00238">
    <property type="entry name" value="KamA family radical SAM protein"/>
    <property type="match status" value="1"/>
</dbReference>
<evidence type="ECO:0000256" key="15">
    <source>
        <dbReference type="PIRSR" id="PIRSR603739-50"/>
    </source>
</evidence>
<comment type="catalytic activity">
    <reaction evidence="1">
        <text>L-lysine = D-beta-lysine</text>
        <dbReference type="Rhea" id="RHEA:44148"/>
        <dbReference type="ChEBI" id="CHEBI:32551"/>
        <dbReference type="ChEBI" id="CHEBI:84138"/>
    </reaction>
</comment>
<evidence type="ECO:0000256" key="3">
    <source>
        <dbReference type="ARBA" id="ARBA00001966"/>
    </source>
</evidence>
<evidence type="ECO:0000256" key="10">
    <source>
        <dbReference type="ARBA" id="ARBA00023004"/>
    </source>
</evidence>
<evidence type="ECO:0000313" key="17">
    <source>
        <dbReference type="EMBL" id="SKA90259.1"/>
    </source>
</evidence>
<dbReference type="SFLD" id="SFLDF00314">
    <property type="entry name" value="L-lysine_2_3-aminomutase_(yjeK"/>
    <property type="match status" value="1"/>
</dbReference>
<dbReference type="PANTHER" id="PTHR30538">
    <property type="entry name" value="LYSINE 2,3-AMINOMUTASE-RELATED"/>
    <property type="match status" value="1"/>
</dbReference>
<comment type="similarity">
    <text evidence="4">Belongs to the radical SAM superfamily. KamA family.</text>
</comment>
<keyword evidence="12" id="KW-0413">Isomerase</keyword>
<protein>
    <recommendedName>
        <fullName evidence="5">L-lysine 2,3-aminomutase</fullName>
    </recommendedName>
    <alternativeName>
        <fullName evidence="13">EF-P post-translational modification enzyme B</fullName>
    </alternativeName>
</protein>
<feature type="domain" description="Radical SAM core" evidence="16">
    <location>
        <begin position="113"/>
        <end position="329"/>
    </location>
</feature>
<dbReference type="Gene3D" id="3.20.20.70">
    <property type="entry name" value="Aldolase class I"/>
    <property type="match status" value="1"/>
</dbReference>
<dbReference type="GO" id="GO:0051539">
    <property type="term" value="F:4 iron, 4 sulfur cluster binding"/>
    <property type="evidence" value="ECO:0007669"/>
    <property type="project" value="UniProtKB-KW"/>
</dbReference>
<keyword evidence="9 15" id="KW-0663">Pyridoxal phosphate</keyword>
<dbReference type="AlphaFoldDB" id="A0A1T4XKY9"/>
<evidence type="ECO:0000256" key="8">
    <source>
        <dbReference type="ARBA" id="ARBA00022723"/>
    </source>
</evidence>
<reference evidence="17 18" key="1">
    <citation type="submission" date="2017-02" db="EMBL/GenBank/DDBJ databases">
        <authorList>
            <person name="Peterson S.W."/>
        </authorList>
    </citation>
    <scope>NUCLEOTIDE SEQUENCE [LARGE SCALE GENOMIC DNA]</scope>
    <source>
        <strain evidence="17 18">ATCC 49788</strain>
    </source>
</reference>
<keyword evidence="10" id="KW-0408">Iron</keyword>